<dbReference type="AlphaFoldDB" id="A0A0G1GE51"/>
<comment type="caution">
    <text evidence="1">The sequence shown here is derived from an EMBL/GenBank/DDBJ whole genome shotgun (WGS) entry which is preliminary data.</text>
</comment>
<evidence type="ECO:0008006" key="3">
    <source>
        <dbReference type="Google" id="ProtNLM"/>
    </source>
</evidence>
<dbReference type="STRING" id="1618578.UV74_C0013G0265"/>
<gene>
    <name evidence="1" type="ORF">UV74_C0013G0265</name>
</gene>
<name>A0A0G1GE51_9BACT</name>
<sequence>MLGLCFGIVIFIVLMYLKVIKIREIECVSQYGLCPSAVNAQLDSYVGLNIRDAKKRIYEYIGKEGSIKGGKVAYKAPFQLVVYITEKKPGVALFMEGQDYIIVDPEGSVIGTSPTTDLPKLSITQTGYTKDQLEFASNLYYEFSRLHPIEFSELGDKDMIVKIAGGVKVIFPLEGDIDVLLGSLRLILSQLNNDEREIRIGSIDLRFENPVLR</sequence>
<reference evidence="1 2" key="1">
    <citation type="journal article" date="2015" name="Nature">
        <title>rRNA introns, odd ribosomes, and small enigmatic genomes across a large radiation of phyla.</title>
        <authorList>
            <person name="Brown C.T."/>
            <person name="Hug L.A."/>
            <person name="Thomas B.C."/>
            <person name="Sharon I."/>
            <person name="Castelle C.J."/>
            <person name="Singh A."/>
            <person name="Wilkins M.J."/>
            <person name="Williams K.H."/>
            <person name="Banfield J.F."/>
        </authorList>
    </citation>
    <scope>NUCLEOTIDE SEQUENCE [LARGE SCALE GENOMIC DNA]</scope>
</reference>
<dbReference type="EMBL" id="LCFQ01000013">
    <property type="protein sequence ID" value="KKS97143.1"/>
    <property type="molecule type" value="Genomic_DNA"/>
</dbReference>
<accession>A0A0G1GE51</accession>
<evidence type="ECO:0000313" key="2">
    <source>
        <dbReference type="Proteomes" id="UP000034090"/>
    </source>
</evidence>
<proteinExistence type="predicted"/>
<dbReference type="Proteomes" id="UP000034090">
    <property type="component" value="Unassembled WGS sequence"/>
</dbReference>
<organism evidence="1 2">
    <name type="scientific">Candidatus Woesebacteria bacterium GW2011_GWB1_43_14</name>
    <dbReference type="NCBI Taxonomy" id="1618578"/>
    <lineage>
        <taxon>Bacteria</taxon>
        <taxon>Candidatus Woeseibacteriota</taxon>
    </lineage>
</organism>
<evidence type="ECO:0000313" key="1">
    <source>
        <dbReference type="EMBL" id="KKS97143.1"/>
    </source>
</evidence>
<protein>
    <recommendedName>
        <fullName evidence="3">POTRA domain-containing protein</fullName>
    </recommendedName>
</protein>